<dbReference type="RefSeq" id="WP_188124193.1">
    <property type="nucleotide sequence ID" value="NZ_BOMP01000182.1"/>
</dbReference>
<evidence type="ECO:0000256" key="2">
    <source>
        <dbReference type="ARBA" id="ARBA00022723"/>
    </source>
</evidence>
<keyword evidence="1 8" id="KW-0645">Protease</keyword>
<evidence type="ECO:0000313" key="10">
    <source>
        <dbReference type="Proteomes" id="UP000631312"/>
    </source>
</evidence>
<dbReference type="InterPro" id="IPR021190">
    <property type="entry name" value="Pept_M10A"/>
</dbReference>
<evidence type="ECO:0000313" key="7">
    <source>
        <dbReference type="EMBL" id="GIE45991.1"/>
    </source>
</evidence>
<feature type="signal peptide" evidence="5">
    <location>
        <begin position="1"/>
        <end position="27"/>
    </location>
</feature>
<proteinExistence type="predicted"/>
<dbReference type="Proteomes" id="UP000631312">
    <property type="component" value="Unassembled WGS sequence"/>
</dbReference>
<evidence type="ECO:0000313" key="8">
    <source>
        <dbReference type="EMBL" id="MBB4752306.1"/>
    </source>
</evidence>
<keyword evidence="5" id="KW-0732">Signal</keyword>
<keyword evidence="10" id="KW-1185">Reference proteome</keyword>
<comment type="caution">
    <text evidence="8">The sequence shown here is derived from an EMBL/GenBank/DDBJ whole genome shotgun (WGS) entry which is preliminary data.</text>
</comment>
<feature type="domain" description="Peptidase M10 metallopeptidase" evidence="6">
    <location>
        <begin position="43"/>
        <end position="195"/>
    </location>
</feature>
<protein>
    <submittedName>
        <fullName evidence="8">Putative Zn-dependent protease</fullName>
    </submittedName>
</protein>
<reference evidence="8 9" key="1">
    <citation type="submission" date="2020-08" db="EMBL/GenBank/DDBJ databases">
        <title>Sequencing the genomes of 1000 actinobacteria strains.</title>
        <authorList>
            <person name="Klenk H.-P."/>
        </authorList>
    </citation>
    <scope>NUCLEOTIDE SEQUENCE [LARGE SCALE GENOMIC DNA]</scope>
    <source>
        <strain evidence="8 9">DSM 43150</strain>
    </source>
</reference>
<feature type="chain" id="PRO_5031232230" evidence="5">
    <location>
        <begin position="28"/>
        <end position="195"/>
    </location>
</feature>
<dbReference type="Proteomes" id="UP000590511">
    <property type="component" value="Unassembled WGS sequence"/>
</dbReference>
<reference evidence="7 10" key="2">
    <citation type="submission" date="2021-01" db="EMBL/GenBank/DDBJ databases">
        <title>Whole genome shotgun sequence of Actinoplanes lobatus NBRC 12513.</title>
        <authorList>
            <person name="Komaki H."/>
            <person name="Tamura T."/>
        </authorList>
    </citation>
    <scope>NUCLEOTIDE SEQUENCE [LARGE SCALE GENOMIC DNA]</scope>
    <source>
        <strain evidence="7 10">NBRC 12513</strain>
    </source>
</reference>
<dbReference type="GO" id="GO:0004222">
    <property type="term" value="F:metalloendopeptidase activity"/>
    <property type="evidence" value="ECO:0007669"/>
    <property type="project" value="InterPro"/>
</dbReference>
<dbReference type="PROSITE" id="PS51257">
    <property type="entry name" value="PROKAR_LIPOPROTEIN"/>
    <property type="match status" value="1"/>
</dbReference>
<name>A0A7W7HKQ4_9ACTN</name>
<gene>
    <name evidence="7" type="ORF">Alo02nite_88890</name>
    <name evidence="8" type="ORF">BJ964_006467</name>
</gene>
<keyword evidence="2" id="KW-0479">Metal-binding</keyword>
<dbReference type="EMBL" id="BOMP01000182">
    <property type="protein sequence ID" value="GIE45991.1"/>
    <property type="molecule type" value="Genomic_DNA"/>
</dbReference>
<organism evidence="8 9">
    <name type="scientific">Actinoplanes lobatus</name>
    <dbReference type="NCBI Taxonomy" id="113568"/>
    <lineage>
        <taxon>Bacteria</taxon>
        <taxon>Bacillati</taxon>
        <taxon>Actinomycetota</taxon>
        <taxon>Actinomycetes</taxon>
        <taxon>Micromonosporales</taxon>
        <taxon>Micromonosporaceae</taxon>
        <taxon>Actinoplanes</taxon>
    </lineage>
</organism>
<evidence type="ECO:0000313" key="9">
    <source>
        <dbReference type="Proteomes" id="UP000590511"/>
    </source>
</evidence>
<dbReference type="GO" id="GO:0006508">
    <property type="term" value="P:proteolysis"/>
    <property type="evidence" value="ECO:0007669"/>
    <property type="project" value="UniProtKB-KW"/>
</dbReference>
<dbReference type="AlphaFoldDB" id="A0A7W7HKQ4"/>
<dbReference type="Gene3D" id="3.40.390.10">
    <property type="entry name" value="Collagenase (Catalytic Domain)"/>
    <property type="match status" value="1"/>
</dbReference>
<dbReference type="InterPro" id="IPR024079">
    <property type="entry name" value="MetalloPept_cat_dom_sf"/>
</dbReference>
<dbReference type="PRINTS" id="PR00138">
    <property type="entry name" value="MATRIXIN"/>
</dbReference>
<dbReference type="GO" id="GO:0008270">
    <property type="term" value="F:zinc ion binding"/>
    <property type="evidence" value="ECO:0007669"/>
    <property type="project" value="InterPro"/>
</dbReference>
<accession>A0A7W7HKQ4</accession>
<dbReference type="Pfam" id="PF00413">
    <property type="entry name" value="Peptidase_M10"/>
    <property type="match status" value="1"/>
</dbReference>
<dbReference type="EMBL" id="JACHNC010000001">
    <property type="protein sequence ID" value="MBB4752306.1"/>
    <property type="molecule type" value="Genomic_DNA"/>
</dbReference>
<evidence type="ECO:0000256" key="4">
    <source>
        <dbReference type="ARBA" id="ARBA00022833"/>
    </source>
</evidence>
<dbReference type="GO" id="GO:0031012">
    <property type="term" value="C:extracellular matrix"/>
    <property type="evidence" value="ECO:0007669"/>
    <property type="project" value="InterPro"/>
</dbReference>
<keyword evidence="4" id="KW-0862">Zinc</keyword>
<evidence type="ECO:0000256" key="5">
    <source>
        <dbReference type="SAM" id="SignalP"/>
    </source>
</evidence>
<evidence type="ECO:0000256" key="3">
    <source>
        <dbReference type="ARBA" id="ARBA00022801"/>
    </source>
</evidence>
<keyword evidence="3" id="KW-0378">Hydrolase</keyword>
<evidence type="ECO:0000259" key="6">
    <source>
        <dbReference type="Pfam" id="PF00413"/>
    </source>
</evidence>
<dbReference type="SUPFAM" id="SSF55486">
    <property type="entry name" value="Metalloproteases ('zincins'), catalytic domain"/>
    <property type="match status" value="1"/>
</dbReference>
<sequence>MRRAAVLASAVIAATAGLMLPASPASAYSLLGCKFTSGNLKWQPKIANSTYTTAATAAINDWNSTSTHFNFTQVSSGANVHVADGNYGATWMGNSFSGITLNSTQKNPVTNSCSGGTWDTTMVTWWNRHYTDSYTSAQRETIMVHEIGHALGLAHTASASSCSAPVMSVNIDSLVPSCGRMAPRQDDINGANALY</sequence>
<evidence type="ECO:0000256" key="1">
    <source>
        <dbReference type="ARBA" id="ARBA00022670"/>
    </source>
</evidence>
<dbReference type="InterPro" id="IPR001818">
    <property type="entry name" value="Pept_M10_metallopeptidase"/>
</dbReference>